<dbReference type="InterPro" id="IPR010982">
    <property type="entry name" value="Lambda_DNA-bd_dom_sf"/>
</dbReference>
<protein>
    <submittedName>
        <fullName evidence="2">Helix-turn-helix domain-containing protein</fullName>
    </submittedName>
</protein>
<dbReference type="InterPro" id="IPR001387">
    <property type="entry name" value="Cro/C1-type_HTH"/>
</dbReference>
<dbReference type="CDD" id="cd00093">
    <property type="entry name" value="HTH_XRE"/>
    <property type="match status" value="1"/>
</dbReference>
<dbReference type="PROSITE" id="PS50943">
    <property type="entry name" value="HTH_CROC1"/>
    <property type="match status" value="1"/>
</dbReference>
<reference evidence="2 3" key="1">
    <citation type="submission" date="2022-04" db="EMBL/GenBank/DDBJ databases">
        <title>Positive selection, recombination, and allopatry shape intraspecific diversity of widespread and dominant cyanobacteria.</title>
        <authorList>
            <person name="Wei J."/>
            <person name="Shu W."/>
            <person name="Hu C."/>
        </authorList>
    </citation>
    <scope>NUCLEOTIDE SEQUENCE [LARGE SCALE GENOMIC DNA]</scope>
    <source>
        <strain evidence="2 3">AS-A4</strain>
    </source>
</reference>
<evidence type="ECO:0000259" key="1">
    <source>
        <dbReference type="PROSITE" id="PS50943"/>
    </source>
</evidence>
<dbReference type="Proteomes" id="UP001476950">
    <property type="component" value="Unassembled WGS sequence"/>
</dbReference>
<name>A0ABV0KT70_9CYAN</name>
<dbReference type="Gene3D" id="1.10.260.40">
    <property type="entry name" value="lambda repressor-like DNA-binding domains"/>
    <property type="match status" value="1"/>
</dbReference>
<sequence length="96" mass="10688">MLLQPKALGIKQPAVGYLVQDLRQALRLTQKQFAAHLGVTFPTINRWENGHAMPSPLALKQLALLLNQLCESPDVALQERSKAIQAKYCLLEEPKA</sequence>
<proteinExistence type="predicted"/>
<comment type="caution">
    <text evidence="2">The sequence shown here is derived from an EMBL/GenBank/DDBJ whole genome shotgun (WGS) entry which is preliminary data.</text>
</comment>
<dbReference type="EMBL" id="JAMPLM010000066">
    <property type="protein sequence ID" value="MEP1062437.1"/>
    <property type="molecule type" value="Genomic_DNA"/>
</dbReference>
<evidence type="ECO:0000313" key="3">
    <source>
        <dbReference type="Proteomes" id="UP001476950"/>
    </source>
</evidence>
<gene>
    <name evidence="2" type="ORF">NDI38_29115</name>
</gene>
<organism evidence="2 3">
    <name type="scientific">Stenomitos frigidus AS-A4</name>
    <dbReference type="NCBI Taxonomy" id="2933935"/>
    <lineage>
        <taxon>Bacteria</taxon>
        <taxon>Bacillati</taxon>
        <taxon>Cyanobacteriota</taxon>
        <taxon>Cyanophyceae</taxon>
        <taxon>Leptolyngbyales</taxon>
        <taxon>Leptolyngbyaceae</taxon>
        <taxon>Stenomitos</taxon>
    </lineage>
</organism>
<keyword evidence="3" id="KW-1185">Reference proteome</keyword>
<dbReference type="Pfam" id="PF01381">
    <property type="entry name" value="HTH_3"/>
    <property type="match status" value="1"/>
</dbReference>
<evidence type="ECO:0000313" key="2">
    <source>
        <dbReference type="EMBL" id="MEP1062437.1"/>
    </source>
</evidence>
<accession>A0ABV0KT70</accession>
<dbReference type="RefSeq" id="WP_190447547.1">
    <property type="nucleotide sequence ID" value="NZ_JAMPLM010000066.1"/>
</dbReference>
<dbReference type="SUPFAM" id="SSF47413">
    <property type="entry name" value="lambda repressor-like DNA-binding domains"/>
    <property type="match status" value="1"/>
</dbReference>
<dbReference type="SMART" id="SM00530">
    <property type="entry name" value="HTH_XRE"/>
    <property type="match status" value="1"/>
</dbReference>
<feature type="domain" description="HTH cro/C1-type" evidence="1">
    <location>
        <begin position="19"/>
        <end position="76"/>
    </location>
</feature>